<evidence type="ECO:0000313" key="7">
    <source>
        <dbReference type="EMBL" id="MSS63786.1"/>
    </source>
</evidence>
<feature type="transmembrane region" description="Helical" evidence="6">
    <location>
        <begin position="177"/>
        <end position="192"/>
    </location>
</feature>
<comment type="catalytic activity">
    <reaction evidence="6">
        <text>L-lysyl-tRNA(Lys) + a 1,2-diacyl-sn-glycero-3-phospho-(1'-sn-glycerol) = a 1,2-diacyl-sn-glycero-3-phospho-1'-(3'-O-L-lysyl)-sn-glycerol + tRNA(Lys)</text>
        <dbReference type="Rhea" id="RHEA:10668"/>
        <dbReference type="Rhea" id="RHEA-COMP:9696"/>
        <dbReference type="Rhea" id="RHEA-COMP:9697"/>
        <dbReference type="ChEBI" id="CHEBI:64716"/>
        <dbReference type="ChEBI" id="CHEBI:75792"/>
        <dbReference type="ChEBI" id="CHEBI:78442"/>
        <dbReference type="ChEBI" id="CHEBI:78529"/>
        <dbReference type="EC" id="2.3.2.3"/>
    </reaction>
</comment>
<dbReference type="Pfam" id="PF03706">
    <property type="entry name" value="LPG_synthase_TM"/>
    <property type="match status" value="1"/>
</dbReference>
<dbReference type="RefSeq" id="WP_154519205.1">
    <property type="nucleotide sequence ID" value="NZ_VUMT01000009.1"/>
</dbReference>
<accession>A0A6L5XY38</accession>
<evidence type="ECO:0000256" key="3">
    <source>
        <dbReference type="ARBA" id="ARBA00022692"/>
    </source>
</evidence>
<dbReference type="GO" id="GO:0046677">
    <property type="term" value="P:response to antibiotic"/>
    <property type="evidence" value="ECO:0007669"/>
    <property type="project" value="UniProtKB-KW"/>
</dbReference>
<keyword evidence="5 6" id="KW-0472">Membrane</keyword>
<dbReference type="GO" id="GO:0005886">
    <property type="term" value="C:plasma membrane"/>
    <property type="evidence" value="ECO:0007669"/>
    <property type="project" value="UniProtKB-SubCell"/>
</dbReference>
<dbReference type="Proteomes" id="UP000482209">
    <property type="component" value="Unassembled WGS sequence"/>
</dbReference>
<feature type="transmembrane region" description="Helical" evidence="6">
    <location>
        <begin position="109"/>
        <end position="135"/>
    </location>
</feature>
<keyword evidence="4 6" id="KW-1133">Transmembrane helix</keyword>
<organism evidence="7 8">
    <name type="scientific">Velocimicrobium porci</name>
    <dbReference type="NCBI Taxonomy" id="2606634"/>
    <lineage>
        <taxon>Bacteria</taxon>
        <taxon>Bacillati</taxon>
        <taxon>Bacillota</taxon>
        <taxon>Clostridia</taxon>
        <taxon>Lachnospirales</taxon>
        <taxon>Lachnospiraceae</taxon>
        <taxon>Velocimicrobium</taxon>
    </lineage>
</organism>
<comment type="similarity">
    <text evidence="6">Belongs to the LPG synthase family.</text>
</comment>
<feature type="transmembrane region" description="Helical" evidence="6">
    <location>
        <begin position="72"/>
        <end position="89"/>
    </location>
</feature>
<feature type="transmembrane region" description="Helical" evidence="6">
    <location>
        <begin position="147"/>
        <end position="171"/>
    </location>
</feature>
<evidence type="ECO:0000256" key="4">
    <source>
        <dbReference type="ARBA" id="ARBA00022989"/>
    </source>
</evidence>
<comment type="caution">
    <text evidence="7">The sequence shown here is derived from an EMBL/GenBank/DDBJ whole genome shotgun (WGS) entry which is preliminary data.</text>
</comment>
<evidence type="ECO:0000256" key="6">
    <source>
        <dbReference type="RuleBase" id="RU363042"/>
    </source>
</evidence>
<evidence type="ECO:0000256" key="1">
    <source>
        <dbReference type="ARBA" id="ARBA00004651"/>
    </source>
</evidence>
<name>A0A6L5XY38_9FIRM</name>
<dbReference type="GO" id="GO:0050071">
    <property type="term" value="F:phosphatidylglycerol lysyltransferase activity"/>
    <property type="evidence" value="ECO:0007669"/>
    <property type="project" value="UniProtKB-EC"/>
</dbReference>
<keyword evidence="6" id="KW-0808">Transferase</keyword>
<dbReference type="InterPro" id="IPR022791">
    <property type="entry name" value="L-PG_synthase/AglD"/>
</dbReference>
<sequence>MNLLFLLFIFSLTIYGVFEGEDIGELINTITKANGFYLTIGVLCVIFFIWCESIIIYYMMGTLQVKNKKRTCFMYSCIGFFFSCITPSASGGQPAQIYYMRKNKIPISISTLVLMVITLTYKSVLVFIGLFLVLFQHRFVVKYLTGILPVFSLGVGLNVICCIVMLLLIFYPALTENLILTCFKALVKLHLVKETSKIKKRILHSMEQYSVTTDYLKQNKKVLFHVIIITFIQRISLFFVTYFVYKAFGLAGTSWYDIVMLQAAISVAVDMLPLPGGMGISEKLFLTIFIPVFGTDLLLPGMVLSRGIAYYVQLLLSAGGTVLAHFYIGKKSE</sequence>
<proteinExistence type="inferred from homology"/>
<comment type="function">
    <text evidence="6">Catalyzes the transfer of a lysyl group from L-lysyl-tRNA(Lys) to membrane-bound phosphatidylglycerol (PG), which produces lysylphosphatidylglycerol (LPG), a major component of the bacterial membrane with a positive net charge. LPG synthesis contributes to bacterial virulence as it is involved in the resistance mechanism against cationic antimicrobial peptides (CAMP) produces by the host's immune system (defensins, cathelicidins) and by the competing microorganisms.</text>
</comment>
<dbReference type="AlphaFoldDB" id="A0A6L5XY38"/>
<dbReference type="GO" id="GO:0006629">
    <property type="term" value="P:lipid metabolic process"/>
    <property type="evidence" value="ECO:0007669"/>
    <property type="project" value="UniProtKB-KW"/>
</dbReference>
<dbReference type="EC" id="2.3.2.3" evidence="6"/>
<feature type="transmembrane region" description="Helical" evidence="6">
    <location>
        <begin position="284"/>
        <end position="302"/>
    </location>
</feature>
<dbReference type="NCBIfam" id="TIGR00374">
    <property type="entry name" value="flippase-like domain"/>
    <property type="match status" value="1"/>
</dbReference>
<protein>
    <recommendedName>
        <fullName evidence="6">Phosphatidylglycerol lysyltransferase</fullName>
        <ecNumber evidence="6">2.3.2.3</ecNumber>
    </recommendedName>
    <alternativeName>
        <fullName evidence="6">Lysylphosphatidylglycerol synthase</fullName>
    </alternativeName>
</protein>
<feature type="transmembrane region" description="Helical" evidence="6">
    <location>
        <begin position="222"/>
        <end position="243"/>
    </location>
</feature>
<feature type="transmembrane region" description="Helical" evidence="6">
    <location>
        <begin position="255"/>
        <end position="272"/>
    </location>
</feature>
<dbReference type="PANTHER" id="PTHR37693">
    <property type="entry name" value="PHOSPHATIDYLGLYCEROL LYSYLTRANSFERASE"/>
    <property type="match status" value="1"/>
</dbReference>
<reference evidence="7 8" key="1">
    <citation type="submission" date="2019-08" db="EMBL/GenBank/DDBJ databases">
        <title>In-depth cultivation of the pig gut microbiome towards novel bacterial diversity and tailored functional studies.</title>
        <authorList>
            <person name="Wylensek D."/>
            <person name="Hitch T.C.A."/>
            <person name="Clavel T."/>
        </authorList>
    </citation>
    <scope>NUCLEOTIDE SEQUENCE [LARGE SCALE GENOMIC DNA]</scope>
    <source>
        <strain evidence="7 8">WCA-693-APC-MOT-I</strain>
    </source>
</reference>
<keyword evidence="3 6" id="KW-0812">Transmembrane</keyword>
<feature type="transmembrane region" description="Helical" evidence="6">
    <location>
        <begin position="308"/>
        <end position="328"/>
    </location>
</feature>
<keyword evidence="2" id="KW-1003">Cell membrane</keyword>
<keyword evidence="8" id="KW-1185">Reference proteome</keyword>
<keyword evidence="6" id="KW-0443">Lipid metabolism</keyword>
<gene>
    <name evidence="6" type="primary">mprF</name>
    <name evidence="7" type="ORF">FYJ58_07830</name>
</gene>
<evidence type="ECO:0000256" key="2">
    <source>
        <dbReference type="ARBA" id="ARBA00022475"/>
    </source>
</evidence>
<evidence type="ECO:0000256" key="5">
    <source>
        <dbReference type="ARBA" id="ARBA00023136"/>
    </source>
</evidence>
<keyword evidence="6" id="KW-0046">Antibiotic resistance</keyword>
<dbReference type="PANTHER" id="PTHR37693:SF1">
    <property type="entry name" value="INTEGRAL MEMBRANE PROTEIN"/>
    <property type="match status" value="1"/>
</dbReference>
<feature type="transmembrane region" description="Helical" evidence="6">
    <location>
        <begin position="36"/>
        <end position="60"/>
    </location>
</feature>
<dbReference type="EMBL" id="VUMT01000009">
    <property type="protein sequence ID" value="MSS63786.1"/>
    <property type="molecule type" value="Genomic_DNA"/>
</dbReference>
<evidence type="ECO:0000313" key="8">
    <source>
        <dbReference type="Proteomes" id="UP000482209"/>
    </source>
</evidence>
<comment type="subcellular location">
    <subcellularLocation>
        <location evidence="1 6">Cell membrane</location>
        <topology evidence="1 6">Multi-pass membrane protein</topology>
    </subcellularLocation>
</comment>